<dbReference type="Gene3D" id="2.40.100.10">
    <property type="entry name" value="Cyclophilin-like"/>
    <property type="match status" value="1"/>
</dbReference>
<dbReference type="EC" id="5.2.1.8" evidence="3"/>
<dbReference type="Proteomes" id="UP000028821">
    <property type="component" value="Unassembled WGS sequence"/>
</dbReference>
<evidence type="ECO:0000256" key="1">
    <source>
        <dbReference type="ARBA" id="ARBA00000971"/>
    </source>
</evidence>
<comment type="catalytic activity">
    <reaction evidence="1">
        <text>[protein]-peptidylproline (omega=180) = [protein]-peptidylproline (omega=0)</text>
        <dbReference type="Rhea" id="RHEA:16237"/>
        <dbReference type="Rhea" id="RHEA-COMP:10747"/>
        <dbReference type="Rhea" id="RHEA-COMP:10748"/>
        <dbReference type="ChEBI" id="CHEBI:83833"/>
        <dbReference type="ChEBI" id="CHEBI:83834"/>
        <dbReference type="EC" id="5.2.1.8"/>
    </reaction>
</comment>
<name>A0A086QH92_TOXGO</name>
<keyword evidence="3" id="KW-0413">Isomerase</keyword>
<dbReference type="InterPro" id="IPR029000">
    <property type="entry name" value="Cyclophilin-like_dom_sf"/>
</dbReference>
<dbReference type="AlphaFoldDB" id="A0A086QH92"/>
<accession>A0A086QH92</accession>
<dbReference type="GO" id="GO:0003755">
    <property type="term" value="F:peptidyl-prolyl cis-trans isomerase activity"/>
    <property type="evidence" value="ECO:0007669"/>
    <property type="project" value="UniProtKB-EC"/>
</dbReference>
<dbReference type="Pfam" id="PF00160">
    <property type="entry name" value="Pro_isomerase"/>
    <property type="match status" value="1"/>
</dbReference>
<protein>
    <submittedName>
        <fullName evidence="3">Putative cyclophilin</fullName>
        <ecNumber evidence="3">5.2.1.8</ecNumber>
    </submittedName>
</protein>
<evidence type="ECO:0000313" key="3">
    <source>
        <dbReference type="EMBL" id="KFH11974.1"/>
    </source>
</evidence>
<organism evidence="3 4">
    <name type="scientific">Toxoplasma gondii MAS</name>
    <dbReference type="NCBI Taxonomy" id="943118"/>
    <lineage>
        <taxon>Eukaryota</taxon>
        <taxon>Sar</taxon>
        <taxon>Alveolata</taxon>
        <taxon>Apicomplexa</taxon>
        <taxon>Conoidasida</taxon>
        <taxon>Coccidia</taxon>
        <taxon>Eucoccidiorida</taxon>
        <taxon>Eimeriorina</taxon>
        <taxon>Sarcocystidae</taxon>
        <taxon>Toxoplasma</taxon>
    </lineage>
</organism>
<sequence>MSVTIKTNLGDLKAELYCQQAPKTCKNFLALCASDYYNGTRFH</sequence>
<dbReference type="VEuPathDB" id="ToxoDB:TGMAS_289250A"/>
<dbReference type="SUPFAM" id="SSF50891">
    <property type="entry name" value="Cyclophilin-like"/>
    <property type="match status" value="1"/>
</dbReference>
<comment type="caution">
    <text evidence="3">The sequence shown here is derived from an EMBL/GenBank/DDBJ whole genome shotgun (WGS) entry which is preliminary data.</text>
</comment>
<dbReference type="PANTHER" id="PTHR45625:SF2">
    <property type="entry name" value="PEPTIDYL-PROLYL CIS-TRANS ISOMERASE-LIKE 3"/>
    <property type="match status" value="1"/>
</dbReference>
<feature type="domain" description="PPIase cyclophilin-type" evidence="2">
    <location>
        <begin position="3"/>
        <end position="43"/>
    </location>
</feature>
<dbReference type="InterPro" id="IPR044666">
    <property type="entry name" value="Cyclophilin_A-like"/>
</dbReference>
<gene>
    <name evidence="3" type="ORF">TGMAS_289250A</name>
</gene>
<proteinExistence type="predicted"/>
<dbReference type="EMBL" id="AEXC02001574">
    <property type="protein sequence ID" value="KFH11974.1"/>
    <property type="molecule type" value="Genomic_DNA"/>
</dbReference>
<dbReference type="PANTHER" id="PTHR45625">
    <property type="entry name" value="PEPTIDYL-PROLYL CIS-TRANS ISOMERASE-RELATED"/>
    <property type="match status" value="1"/>
</dbReference>
<evidence type="ECO:0000313" key="4">
    <source>
        <dbReference type="Proteomes" id="UP000028821"/>
    </source>
</evidence>
<evidence type="ECO:0000259" key="2">
    <source>
        <dbReference type="Pfam" id="PF00160"/>
    </source>
</evidence>
<dbReference type="GO" id="GO:0071013">
    <property type="term" value="C:catalytic step 2 spliceosome"/>
    <property type="evidence" value="ECO:0007669"/>
    <property type="project" value="TreeGrafter"/>
</dbReference>
<feature type="non-terminal residue" evidence="3">
    <location>
        <position position="43"/>
    </location>
</feature>
<reference evidence="3 4" key="1">
    <citation type="submission" date="2014-04" db="EMBL/GenBank/DDBJ databases">
        <authorList>
            <person name="Sibley D."/>
            <person name="Venepally P."/>
            <person name="Karamycheva S."/>
            <person name="Hadjithomas M."/>
            <person name="Khan A."/>
            <person name="Brunk B."/>
            <person name="Roos D."/>
            <person name="Caler E."/>
            <person name="Lorenzi H."/>
        </authorList>
    </citation>
    <scope>NUCLEOTIDE SEQUENCE [LARGE SCALE GENOMIC DNA]</scope>
    <source>
        <strain evidence="3 4">MAS</strain>
    </source>
</reference>
<dbReference type="InterPro" id="IPR002130">
    <property type="entry name" value="Cyclophilin-type_PPIase_dom"/>
</dbReference>